<keyword evidence="3" id="KW-0812">Transmembrane</keyword>
<sequence length="319" mass="34542">MNNTSRGFIVPLAIVLVLAVVAGAYFYITSENRKIREQKFKAEEIRQELVQVRAKADVETAKLDNFKKKFRDQFPFHAVVSDEYDKIAGAISKVDALFDSSDGSAPKIKIKTKTVAVEADINSRWANIKTLLNEWKKKASISLAQEADKNTIIQIKKDAQVIQSFVNELASIVNALTPEDSGLTQSQIDNFEATLAAVSQEISGTIASLTQAESIVPVTSGQTTQTTQTTSTQPPVTAEEIITQQAIVAEIQAQIVVLEQQLAQIVAVITSTTGITPLQEVVQVETTVVNTSNPNPTSSGVSFPDTIVDPNSPQLIQGS</sequence>
<dbReference type="Proteomes" id="UP000176800">
    <property type="component" value="Unassembled WGS sequence"/>
</dbReference>
<evidence type="ECO:0000313" key="4">
    <source>
        <dbReference type="EMBL" id="OHB03077.1"/>
    </source>
</evidence>
<protein>
    <submittedName>
        <fullName evidence="4">Uncharacterized protein</fullName>
    </submittedName>
</protein>
<dbReference type="EMBL" id="MHWE01000023">
    <property type="protein sequence ID" value="OHB03077.1"/>
    <property type="molecule type" value="Genomic_DNA"/>
</dbReference>
<feature type="transmembrane region" description="Helical" evidence="3">
    <location>
        <begin position="6"/>
        <end position="28"/>
    </location>
</feature>
<feature type="compositionally biased region" description="Polar residues" evidence="2">
    <location>
        <begin position="309"/>
        <end position="319"/>
    </location>
</feature>
<feature type="region of interest" description="Disordered" evidence="2">
    <location>
        <begin position="292"/>
        <end position="319"/>
    </location>
</feature>
<evidence type="ECO:0000256" key="3">
    <source>
        <dbReference type="SAM" id="Phobius"/>
    </source>
</evidence>
<keyword evidence="3" id="KW-0472">Membrane</keyword>
<feature type="coiled-coil region" evidence="1">
    <location>
        <begin position="28"/>
        <end position="62"/>
    </location>
</feature>
<comment type="caution">
    <text evidence="4">The sequence shown here is derived from an EMBL/GenBank/DDBJ whole genome shotgun (WGS) entry which is preliminary data.</text>
</comment>
<feature type="compositionally biased region" description="Low complexity" evidence="2">
    <location>
        <begin position="292"/>
        <end position="302"/>
    </location>
</feature>
<organism evidence="4 5">
    <name type="scientific">Candidatus Zambryskibacteria bacterium RIFCSPLOWO2_01_FULL_45_21</name>
    <dbReference type="NCBI Taxonomy" id="1802761"/>
    <lineage>
        <taxon>Bacteria</taxon>
        <taxon>Candidatus Zambryskiibacteriota</taxon>
    </lineage>
</organism>
<name>A0A1G2U0N0_9BACT</name>
<proteinExistence type="predicted"/>
<reference evidence="4 5" key="1">
    <citation type="journal article" date="2016" name="Nat. Commun.">
        <title>Thousands of microbial genomes shed light on interconnected biogeochemical processes in an aquifer system.</title>
        <authorList>
            <person name="Anantharaman K."/>
            <person name="Brown C.T."/>
            <person name="Hug L.A."/>
            <person name="Sharon I."/>
            <person name="Castelle C.J."/>
            <person name="Probst A.J."/>
            <person name="Thomas B.C."/>
            <person name="Singh A."/>
            <person name="Wilkins M.J."/>
            <person name="Karaoz U."/>
            <person name="Brodie E.L."/>
            <person name="Williams K.H."/>
            <person name="Hubbard S.S."/>
            <person name="Banfield J.F."/>
        </authorList>
    </citation>
    <scope>NUCLEOTIDE SEQUENCE [LARGE SCALE GENOMIC DNA]</scope>
</reference>
<dbReference type="AlphaFoldDB" id="A0A1G2U0N0"/>
<evidence type="ECO:0000256" key="1">
    <source>
        <dbReference type="SAM" id="Coils"/>
    </source>
</evidence>
<keyword evidence="1" id="KW-0175">Coiled coil</keyword>
<evidence type="ECO:0000256" key="2">
    <source>
        <dbReference type="SAM" id="MobiDB-lite"/>
    </source>
</evidence>
<accession>A0A1G2U0N0</accession>
<evidence type="ECO:0000313" key="5">
    <source>
        <dbReference type="Proteomes" id="UP000176800"/>
    </source>
</evidence>
<keyword evidence="3" id="KW-1133">Transmembrane helix</keyword>
<gene>
    <name evidence="4" type="ORF">A3B14_00230</name>
</gene>